<comment type="similarity">
    <text evidence="3">Belongs to the iron-sulfur dependent L-serine dehydratase family.</text>
</comment>
<keyword evidence="10 13" id="KW-0456">Lyase</keyword>
<evidence type="ECO:0000259" key="12">
    <source>
        <dbReference type="Pfam" id="PF03313"/>
    </source>
</evidence>
<evidence type="ECO:0000256" key="9">
    <source>
        <dbReference type="ARBA" id="ARBA00023014"/>
    </source>
</evidence>
<gene>
    <name evidence="13" type="primary">sdaA_2</name>
    <name evidence="13" type="ORF">NCTC13098_04328</name>
</gene>
<comment type="pathway">
    <text evidence="2">Carbohydrate biosynthesis; gluconeogenesis.</text>
</comment>
<evidence type="ECO:0000256" key="1">
    <source>
        <dbReference type="ARBA" id="ARBA00001966"/>
    </source>
</evidence>
<dbReference type="GO" id="GO:0003941">
    <property type="term" value="F:L-serine ammonia-lyase activity"/>
    <property type="evidence" value="ECO:0007669"/>
    <property type="project" value="UniProtKB-EC"/>
</dbReference>
<dbReference type="EMBL" id="LR131271">
    <property type="protein sequence ID" value="VDR27953.1"/>
    <property type="molecule type" value="Genomic_DNA"/>
</dbReference>
<reference evidence="13 14" key="1">
    <citation type="submission" date="2018-12" db="EMBL/GenBank/DDBJ databases">
        <authorList>
            <consortium name="Pathogen Informatics"/>
        </authorList>
    </citation>
    <scope>NUCLEOTIDE SEQUENCE [LARGE SCALE GENOMIC DNA]</scope>
    <source>
        <strain evidence="13 14">NCTC13098</strain>
    </source>
</reference>
<evidence type="ECO:0000256" key="4">
    <source>
        <dbReference type="ARBA" id="ARBA00012093"/>
    </source>
</evidence>
<dbReference type="KEGG" id="rtg:NCTC13098_04328"/>
<evidence type="ECO:0000256" key="5">
    <source>
        <dbReference type="ARBA" id="ARBA00022432"/>
    </source>
</evidence>
<evidence type="ECO:0000256" key="8">
    <source>
        <dbReference type="ARBA" id="ARBA00023004"/>
    </source>
</evidence>
<dbReference type="PANTHER" id="PTHR30182">
    <property type="entry name" value="L-SERINE DEHYDRATASE"/>
    <property type="match status" value="1"/>
</dbReference>
<dbReference type="EC" id="4.3.1.17" evidence="4"/>
<evidence type="ECO:0000256" key="6">
    <source>
        <dbReference type="ARBA" id="ARBA00022485"/>
    </source>
</evidence>
<dbReference type="InterPro" id="IPR051318">
    <property type="entry name" value="Fe-S_L-Ser"/>
</dbReference>
<keyword evidence="9" id="KW-0411">Iron-sulfur</keyword>
<evidence type="ECO:0000313" key="14">
    <source>
        <dbReference type="Proteomes" id="UP000274346"/>
    </source>
</evidence>
<dbReference type="InterPro" id="IPR005130">
    <property type="entry name" value="Ser_deHydtase-like_asu"/>
</dbReference>
<evidence type="ECO:0000256" key="11">
    <source>
        <dbReference type="ARBA" id="ARBA00049406"/>
    </source>
</evidence>
<keyword evidence="6" id="KW-0004">4Fe-4S</keyword>
<sequence>MAMHRTSDPKVSLDKVIDTMFETGKDMNAKYRETARGGLAIKVAGLRNPDVCSRRLRRQAVFFRPIFCPRGYLSPAGDFPRQLAFFSPLSDDGKDQTTL</sequence>
<keyword evidence="7" id="KW-0479">Metal-binding</keyword>
<evidence type="ECO:0000256" key="7">
    <source>
        <dbReference type="ARBA" id="ARBA00022723"/>
    </source>
</evidence>
<comment type="cofactor">
    <cofactor evidence="1">
        <name>[4Fe-4S] cluster</name>
        <dbReference type="ChEBI" id="CHEBI:49883"/>
    </cofactor>
</comment>
<evidence type="ECO:0000256" key="10">
    <source>
        <dbReference type="ARBA" id="ARBA00023239"/>
    </source>
</evidence>
<dbReference type="GO" id="GO:0051539">
    <property type="term" value="F:4 iron, 4 sulfur cluster binding"/>
    <property type="evidence" value="ECO:0007669"/>
    <property type="project" value="UniProtKB-KW"/>
</dbReference>
<dbReference type="GO" id="GO:0046872">
    <property type="term" value="F:metal ion binding"/>
    <property type="evidence" value="ECO:0007669"/>
    <property type="project" value="UniProtKB-KW"/>
</dbReference>
<feature type="domain" description="Serine dehydratase-like alpha subunit" evidence="12">
    <location>
        <begin position="1"/>
        <end position="40"/>
    </location>
</feature>
<dbReference type="Pfam" id="PF03313">
    <property type="entry name" value="SDH_alpha"/>
    <property type="match status" value="1"/>
</dbReference>
<evidence type="ECO:0000256" key="2">
    <source>
        <dbReference type="ARBA" id="ARBA00004742"/>
    </source>
</evidence>
<protein>
    <recommendedName>
        <fullName evidence="4">L-serine ammonia-lyase</fullName>
        <ecNumber evidence="4">4.3.1.17</ecNumber>
    </recommendedName>
</protein>
<dbReference type="Proteomes" id="UP000274346">
    <property type="component" value="Chromosome"/>
</dbReference>
<dbReference type="PANTHER" id="PTHR30182:SF1">
    <property type="entry name" value="L-SERINE DEHYDRATASE 1"/>
    <property type="match status" value="1"/>
</dbReference>
<accession>A0A3P8M403</accession>
<keyword evidence="8" id="KW-0408">Iron</keyword>
<keyword evidence="5" id="KW-0312">Gluconeogenesis</keyword>
<name>A0A3P8M403_RAOTE</name>
<proteinExistence type="inferred from homology"/>
<dbReference type="GO" id="GO:0006094">
    <property type="term" value="P:gluconeogenesis"/>
    <property type="evidence" value="ECO:0007669"/>
    <property type="project" value="UniProtKB-KW"/>
</dbReference>
<organism evidence="13 14">
    <name type="scientific">Raoultella terrigena</name>
    <name type="common">Klebsiella terrigena</name>
    <dbReference type="NCBI Taxonomy" id="577"/>
    <lineage>
        <taxon>Bacteria</taxon>
        <taxon>Pseudomonadati</taxon>
        <taxon>Pseudomonadota</taxon>
        <taxon>Gammaproteobacteria</taxon>
        <taxon>Enterobacterales</taxon>
        <taxon>Enterobacteriaceae</taxon>
        <taxon>Klebsiella/Raoultella group</taxon>
        <taxon>Raoultella</taxon>
    </lineage>
</organism>
<evidence type="ECO:0000256" key="3">
    <source>
        <dbReference type="ARBA" id="ARBA00008636"/>
    </source>
</evidence>
<dbReference type="AlphaFoldDB" id="A0A3P8M403"/>
<comment type="catalytic activity">
    <reaction evidence="11">
        <text>L-serine = pyruvate + NH4(+)</text>
        <dbReference type="Rhea" id="RHEA:19169"/>
        <dbReference type="ChEBI" id="CHEBI:15361"/>
        <dbReference type="ChEBI" id="CHEBI:28938"/>
        <dbReference type="ChEBI" id="CHEBI:33384"/>
        <dbReference type="EC" id="4.3.1.17"/>
    </reaction>
</comment>
<evidence type="ECO:0000313" key="13">
    <source>
        <dbReference type="EMBL" id="VDR27953.1"/>
    </source>
</evidence>